<proteinExistence type="inferred from homology"/>
<evidence type="ECO:0000256" key="5">
    <source>
        <dbReference type="ARBA" id="ARBA00023136"/>
    </source>
</evidence>
<dbReference type="Pfam" id="PF01925">
    <property type="entry name" value="TauE"/>
    <property type="match status" value="1"/>
</dbReference>
<dbReference type="RefSeq" id="WP_321553583.1">
    <property type="nucleotide sequence ID" value="NZ_JAXIVU010000009.1"/>
</dbReference>
<dbReference type="EMBL" id="JAXIVU010000009">
    <property type="protein sequence ID" value="MDY7219493.1"/>
    <property type="molecule type" value="Genomic_DNA"/>
</dbReference>
<feature type="transmembrane region" description="Helical" evidence="6">
    <location>
        <begin position="110"/>
        <end position="131"/>
    </location>
</feature>
<dbReference type="InterPro" id="IPR002781">
    <property type="entry name" value="TM_pro_TauE-like"/>
</dbReference>
<gene>
    <name evidence="7" type="ORF">TOI97_07925</name>
</gene>
<reference evidence="7 8" key="1">
    <citation type="submission" date="2023-12" db="EMBL/GenBank/DDBJ databases">
        <title>Denitrificimonas halotolerans sp. nov.,a novel species isolated from landfill leachate.</title>
        <authorList>
            <person name="Wang S."/>
        </authorList>
    </citation>
    <scope>NUCLEOTIDE SEQUENCE [LARGE SCALE GENOMIC DNA]</scope>
    <source>
        <strain evidence="7 8">JX-1</strain>
    </source>
</reference>
<comment type="caution">
    <text evidence="7">The sequence shown here is derived from an EMBL/GenBank/DDBJ whole genome shotgun (WGS) entry which is preliminary data.</text>
</comment>
<feature type="transmembrane region" description="Helical" evidence="6">
    <location>
        <begin position="83"/>
        <end position="103"/>
    </location>
</feature>
<comment type="subcellular location">
    <subcellularLocation>
        <location evidence="6">Cell membrane</location>
        <topology evidence="6">Multi-pass membrane protein</topology>
    </subcellularLocation>
    <subcellularLocation>
        <location evidence="1">Membrane</location>
        <topology evidence="1">Multi-pass membrane protein</topology>
    </subcellularLocation>
</comment>
<comment type="similarity">
    <text evidence="2 6">Belongs to the 4-toluene sulfonate uptake permease (TSUP) (TC 2.A.102) family.</text>
</comment>
<name>A0ABU5GV17_9GAMM</name>
<organism evidence="7 8">
    <name type="scientific">Denitrificimonas halotolerans</name>
    <dbReference type="NCBI Taxonomy" id="3098930"/>
    <lineage>
        <taxon>Bacteria</taxon>
        <taxon>Pseudomonadati</taxon>
        <taxon>Pseudomonadota</taxon>
        <taxon>Gammaproteobacteria</taxon>
        <taxon>Pseudomonadales</taxon>
        <taxon>Pseudomonadaceae</taxon>
        <taxon>Denitrificimonas</taxon>
    </lineage>
</organism>
<evidence type="ECO:0000256" key="2">
    <source>
        <dbReference type="ARBA" id="ARBA00009142"/>
    </source>
</evidence>
<feature type="transmembrane region" description="Helical" evidence="6">
    <location>
        <begin position="41"/>
        <end position="63"/>
    </location>
</feature>
<feature type="transmembrane region" description="Helical" evidence="6">
    <location>
        <begin position="190"/>
        <end position="215"/>
    </location>
</feature>
<evidence type="ECO:0000313" key="8">
    <source>
        <dbReference type="Proteomes" id="UP001294570"/>
    </source>
</evidence>
<evidence type="ECO:0000256" key="1">
    <source>
        <dbReference type="ARBA" id="ARBA00004141"/>
    </source>
</evidence>
<keyword evidence="5 6" id="KW-0472">Membrane</keyword>
<keyword evidence="3 6" id="KW-0812">Transmembrane</keyword>
<accession>A0ABU5GV17</accession>
<keyword evidence="4 6" id="KW-1133">Transmembrane helix</keyword>
<evidence type="ECO:0000256" key="6">
    <source>
        <dbReference type="RuleBase" id="RU363041"/>
    </source>
</evidence>
<evidence type="ECO:0000256" key="3">
    <source>
        <dbReference type="ARBA" id="ARBA00022692"/>
    </source>
</evidence>
<feature type="transmembrane region" description="Helical" evidence="6">
    <location>
        <begin position="13"/>
        <end position="34"/>
    </location>
</feature>
<protein>
    <recommendedName>
        <fullName evidence="6">Probable membrane transporter protein</fullName>
    </recommendedName>
</protein>
<feature type="transmembrane region" description="Helical" evidence="6">
    <location>
        <begin position="235"/>
        <end position="252"/>
    </location>
</feature>
<evidence type="ECO:0000313" key="7">
    <source>
        <dbReference type="EMBL" id="MDY7219493.1"/>
    </source>
</evidence>
<keyword evidence="6" id="KW-1003">Cell membrane</keyword>
<evidence type="ECO:0000256" key="4">
    <source>
        <dbReference type="ARBA" id="ARBA00022989"/>
    </source>
</evidence>
<keyword evidence="8" id="KW-1185">Reference proteome</keyword>
<sequence length="253" mass="26716">MDVLIEWFVPSDLSIWAVLVLIATAGLTSAMTAAFGIGGGVLLLAVMSMILPAAAIIPLHGLVQLGSNANRAALTAAHIRWRVVAWFAPGVVLGALLASLLLVELPTVVLQLSIAGFILLLCWGPGIPAVATGALGTFIAAICTTFISHFVGATGPLVAAFIKRQQQEQRQATVATFAATMTLQHAPKTLVYTAAGFVFYEWLGLALLMILAGLLGTKLGLAVLYKTTDQHFGMIFNWLLTALALRLIWQALS</sequence>
<feature type="transmembrane region" description="Helical" evidence="6">
    <location>
        <begin position="137"/>
        <end position="162"/>
    </location>
</feature>
<dbReference type="Proteomes" id="UP001294570">
    <property type="component" value="Unassembled WGS sequence"/>
</dbReference>